<keyword evidence="1" id="KW-0812">Transmembrane</keyword>
<proteinExistence type="predicted"/>
<organism evidence="2 3">
    <name type="scientific">Candidozyma auris</name>
    <name type="common">Yeast</name>
    <name type="synonym">Candida auris</name>
    <dbReference type="NCBI Taxonomy" id="498019"/>
    <lineage>
        <taxon>Eukaryota</taxon>
        <taxon>Fungi</taxon>
        <taxon>Dikarya</taxon>
        <taxon>Ascomycota</taxon>
        <taxon>Saccharomycotina</taxon>
        <taxon>Pichiomycetes</taxon>
        <taxon>Metschnikowiaceae</taxon>
        <taxon>Candidozyma</taxon>
    </lineage>
</organism>
<gene>
    <name evidence="2" type="ORF">QG37_02055</name>
</gene>
<dbReference type="VEuPathDB" id="FungiDB:QG37_02055"/>
<evidence type="ECO:0000313" key="3">
    <source>
        <dbReference type="Proteomes" id="UP000037122"/>
    </source>
</evidence>
<dbReference type="AlphaFoldDB" id="A0A0L0P4E1"/>
<evidence type="ECO:0000256" key="1">
    <source>
        <dbReference type="SAM" id="Phobius"/>
    </source>
</evidence>
<protein>
    <submittedName>
        <fullName evidence="2">Uncharacterized protein</fullName>
    </submittedName>
</protein>
<comment type="caution">
    <text evidence="2">The sequence shown here is derived from an EMBL/GenBank/DDBJ whole genome shotgun (WGS) entry which is preliminary data.</text>
</comment>
<evidence type="ECO:0000313" key="2">
    <source>
        <dbReference type="EMBL" id="KNE01169.1"/>
    </source>
</evidence>
<reference evidence="3" key="1">
    <citation type="journal article" date="2015" name="BMC Genomics">
        <title>Draft genome of a commonly misdiagnosed multidrug resistant pathogen Candida auris.</title>
        <authorList>
            <person name="Chatterjee S."/>
            <person name="Alampalli S.V."/>
            <person name="Nageshan R.K."/>
            <person name="Chettiar S.T."/>
            <person name="Joshi S."/>
            <person name="Tatu U.S."/>
        </authorList>
    </citation>
    <scope>NUCLEOTIDE SEQUENCE [LARGE SCALE GENOMIC DNA]</scope>
    <source>
        <strain evidence="3">6684</strain>
    </source>
</reference>
<dbReference type="Proteomes" id="UP000037122">
    <property type="component" value="Unassembled WGS sequence"/>
</dbReference>
<keyword evidence="1" id="KW-1133">Transmembrane helix</keyword>
<sequence length="74" mass="8299">MRPLTLLGRQATFLYVVCIAHLGQVSLSIAFLGKKKKYKKPRTTEVRRGATHTKATLLARIQAVSRFFGLILTL</sequence>
<accession>A0A0L0P4E1</accession>
<feature type="transmembrane region" description="Helical" evidence="1">
    <location>
        <begin position="12"/>
        <end position="32"/>
    </location>
</feature>
<dbReference type="EMBL" id="LGST01000016">
    <property type="protein sequence ID" value="KNE01169.1"/>
    <property type="molecule type" value="Genomic_DNA"/>
</dbReference>
<keyword evidence="1" id="KW-0472">Membrane</keyword>
<name>A0A0L0P4E1_CANAR</name>